<dbReference type="Proteomes" id="UP001055811">
    <property type="component" value="Linkage Group LG02"/>
</dbReference>
<reference evidence="1 2" key="2">
    <citation type="journal article" date="2022" name="Mol. Ecol. Resour.">
        <title>The genomes of chicory, endive, great burdock and yacon provide insights into Asteraceae paleo-polyploidization history and plant inulin production.</title>
        <authorList>
            <person name="Fan W."/>
            <person name="Wang S."/>
            <person name="Wang H."/>
            <person name="Wang A."/>
            <person name="Jiang F."/>
            <person name="Liu H."/>
            <person name="Zhao H."/>
            <person name="Xu D."/>
            <person name="Zhang Y."/>
        </authorList>
    </citation>
    <scope>NUCLEOTIDE SEQUENCE [LARGE SCALE GENOMIC DNA]</scope>
    <source>
        <strain evidence="2">cv. Punajuju</strain>
        <tissue evidence="1">Leaves</tissue>
    </source>
</reference>
<name>A0ACB9GCW2_CICIN</name>
<protein>
    <submittedName>
        <fullName evidence="1">Uncharacterized protein</fullName>
    </submittedName>
</protein>
<gene>
    <name evidence="1" type="ORF">L2E82_11288</name>
</gene>
<evidence type="ECO:0000313" key="1">
    <source>
        <dbReference type="EMBL" id="KAI3781279.1"/>
    </source>
</evidence>
<organism evidence="1 2">
    <name type="scientific">Cichorium intybus</name>
    <name type="common">Chicory</name>
    <dbReference type="NCBI Taxonomy" id="13427"/>
    <lineage>
        <taxon>Eukaryota</taxon>
        <taxon>Viridiplantae</taxon>
        <taxon>Streptophyta</taxon>
        <taxon>Embryophyta</taxon>
        <taxon>Tracheophyta</taxon>
        <taxon>Spermatophyta</taxon>
        <taxon>Magnoliopsida</taxon>
        <taxon>eudicotyledons</taxon>
        <taxon>Gunneridae</taxon>
        <taxon>Pentapetalae</taxon>
        <taxon>asterids</taxon>
        <taxon>campanulids</taxon>
        <taxon>Asterales</taxon>
        <taxon>Asteraceae</taxon>
        <taxon>Cichorioideae</taxon>
        <taxon>Cichorieae</taxon>
        <taxon>Cichoriinae</taxon>
        <taxon>Cichorium</taxon>
    </lineage>
</organism>
<comment type="caution">
    <text evidence="1">The sequence shown here is derived from an EMBL/GenBank/DDBJ whole genome shotgun (WGS) entry which is preliminary data.</text>
</comment>
<sequence length="134" mass="15311">MQRYKHWLSSQDIRKRIQKSNDFAKALVCLVGCCCEVLSHTGRRYSLFVNILQVSFSLDQRVQSSQKIGYFLHRHEPQMTLDVKLLHKGEDLFIVCKPESVPVSPTKATRGIFDQDAAFAHEVSRPSKCSKGKT</sequence>
<accession>A0ACB9GCW2</accession>
<evidence type="ECO:0000313" key="2">
    <source>
        <dbReference type="Proteomes" id="UP001055811"/>
    </source>
</evidence>
<reference evidence="2" key="1">
    <citation type="journal article" date="2022" name="Mol. Ecol. Resour.">
        <title>The genomes of chicory, endive, great burdock and yacon provide insights into Asteraceae palaeo-polyploidization history and plant inulin production.</title>
        <authorList>
            <person name="Fan W."/>
            <person name="Wang S."/>
            <person name="Wang H."/>
            <person name="Wang A."/>
            <person name="Jiang F."/>
            <person name="Liu H."/>
            <person name="Zhao H."/>
            <person name="Xu D."/>
            <person name="Zhang Y."/>
        </authorList>
    </citation>
    <scope>NUCLEOTIDE SEQUENCE [LARGE SCALE GENOMIC DNA]</scope>
    <source>
        <strain evidence="2">cv. Punajuju</strain>
    </source>
</reference>
<dbReference type="EMBL" id="CM042010">
    <property type="protein sequence ID" value="KAI3781279.1"/>
    <property type="molecule type" value="Genomic_DNA"/>
</dbReference>
<keyword evidence="2" id="KW-1185">Reference proteome</keyword>
<proteinExistence type="predicted"/>